<proteinExistence type="predicted"/>
<protein>
    <submittedName>
        <fullName evidence="2">Uncharacterized protein</fullName>
    </submittedName>
</protein>
<evidence type="ECO:0000256" key="1">
    <source>
        <dbReference type="SAM" id="MobiDB-lite"/>
    </source>
</evidence>
<dbReference type="EMBL" id="KZ857502">
    <property type="protein sequence ID" value="RDX41770.1"/>
    <property type="molecule type" value="Genomic_DNA"/>
</dbReference>
<feature type="region of interest" description="Disordered" evidence="1">
    <location>
        <begin position="1"/>
        <end position="52"/>
    </location>
</feature>
<dbReference type="Proteomes" id="UP000256964">
    <property type="component" value="Unassembled WGS sequence"/>
</dbReference>
<feature type="compositionally biased region" description="Basic and acidic residues" evidence="1">
    <location>
        <begin position="17"/>
        <end position="52"/>
    </location>
</feature>
<dbReference type="AlphaFoldDB" id="A0A371CNA0"/>
<name>A0A371CNA0_9APHY</name>
<accession>A0A371CNA0</accession>
<feature type="compositionally biased region" description="Polar residues" evidence="1">
    <location>
        <begin position="1"/>
        <end position="11"/>
    </location>
</feature>
<evidence type="ECO:0000313" key="2">
    <source>
        <dbReference type="EMBL" id="RDX41770.1"/>
    </source>
</evidence>
<reference evidence="2 3" key="1">
    <citation type="journal article" date="2018" name="Biotechnol. Biofuels">
        <title>Integrative visual omics of the white-rot fungus Polyporus brumalis exposes the biotechnological potential of its oxidative enzymes for delignifying raw plant biomass.</title>
        <authorList>
            <person name="Miyauchi S."/>
            <person name="Rancon A."/>
            <person name="Drula E."/>
            <person name="Hage H."/>
            <person name="Chaduli D."/>
            <person name="Favel A."/>
            <person name="Grisel S."/>
            <person name="Henrissat B."/>
            <person name="Herpoel-Gimbert I."/>
            <person name="Ruiz-Duenas F.J."/>
            <person name="Chevret D."/>
            <person name="Hainaut M."/>
            <person name="Lin J."/>
            <person name="Wang M."/>
            <person name="Pangilinan J."/>
            <person name="Lipzen A."/>
            <person name="Lesage-Meessen L."/>
            <person name="Navarro D."/>
            <person name="Riley R."/>
            <person name="Grigoriev I.V."/>
            <person name="Zhou S."/>
            <person name="Raouche S."/>
            <person name="Rosso M.N."/>
        </authorList>
    </citation>
    <scope>NUCLEOTIDE SEQUENCE [LARGE SCALE GENOMIC DNA]</scope>
    <source>
        <strain evidence="2 3">BRFM 1820</strain>
    </source>
</reference>
<gene>
    <name evidence="2" type="ORF">OH76DRAFT_1422925</name>
</gene>
<keyword evidence="3" id="KW-1185">Reference proteome</keyword>
<evidence type="ECO:0000313" key="3">
    <source>
        <dbReference type="Proteomes" id="UP000256964"/>
    </source>
</evidence>
<sequence>MQYTSQLTNDGNGAGEQTREIRADQKRQLGSHDREDVRRTASRVLVHEEGSRNRQPSGIWMVSLARECVAPKRHEPRCHRGRRRRRAQRAALPARALWSNAHERKARKHANVTLVRAQGCMRVPLRESEVGRARPSHEAVQYFQYIDTRVTHLENVLILLLSDREEVAQVQVEGVLVVEEYEKHRRDSGRGRGRGPRSVQGKPQLWHHASGLLLPPARLEHGHDRYAVDDNGNRTQQRRVRRLRLCISCFADFPLVNHCKPIRSPLLPQQVSSRPSTVQLD</sequence>
<organism evidence="2 3">
    <name type="scientific">Lentinus brumalis</name>
    <dbReference type="NCBI Taxonomy" id="2498619"/>
    <lineage>
        <taxon>Eukaryota</taxon>
        <taxon>Fungi</taxon>
        <taxon>Dikarya</taxon>
        <taxon>Basidiomycota</taxon>
        <taxon>Agaricomycotina</taxon>
        <taxon>Agaricomycetes</taxon>
        <taxon>Polyporales</taxon>
        <taxon>Polyporaceae</taxon>
        <taxon>Lentinus</taxon>
    </lineage>
</organism>